<accession>A0A502L550</accession>
<dbReference type="InterPro" id="IPR045376">
    <property type="entry name" value="Maf_N"/>
</dbReference>
<name>A0A502L550_9GAMM</name>
<comment type="caution">
    <text evidence="4">The sequence shown here is derived from an EMBL/GenBank/DDBJ whole genome shotgun (WGS) entry which is preliminary data.</text>
</comment>
<protein>
    <submittedName>
        <fullName evidence="4">DUF115 domain-containing protein</fullName>
    </submittedName>
</protein>
<evidence type="ECO:0000259" key="3">
    <source>
        <dbReference type="Pfam" id="PF20157"/>
    </source>
</evidence>
<evidence type="ECO:0000313" key="5">
    <source>
        <dbReference type="Proteomes" id="UP000315303"/>
    </source>
</evidence>
<sequence>MRCTVDSLEQNLRDVENKLEKLQDKIALEEAFAKKANVRYEQNLRAFEKYFPDIYQRFIAYNPKQDFQLDVNPDGTANIIDYDTKVPMYSQTPIEQVEAQVKETLAKPELSRVDFSSVEFIEDTADFLHVRVMNKVGKAFNKAKAELEENLLVDKTIPSKVIFGIGLGYHLQPLLEATKACYITIFEPNEDYFFASLFSFDWAKYLKQVDDDGSYLYIGIGDSEEDMYQTLYQRAKSIGAFSISNSFFYLHYKSQSVANLVSKIKENFHQFFMGWGFVDDALMSVAHSIGVAEKNPNMLDQAVKLPKPVEQFPIFIVANGPSLDKDIEFIKSHIDKVIVVACNSASTALLTQGICPDFHVALERTKETYDLLEAVISEEERQKINLLVLNVMYPDVLDLFGWSGVALKGSEPGTVLFQLGVFLESKTLMPTIGYSNPLVGNTALSFFAHLGFSDIYLFGVDNGYVDEAHHHSKASFYYDEEGNSKLDSIKMGAEFEVEGNFGQTVITEPFLYTGKEQMDRLISSFAGTNLQCYNCSDGAKIEGATPLRSSEIILGSSATSKEQAINFVKENAFKKLNLQGSLEDLLSFDIFEQICNTMIEILEQPINNRGDALKNVIEHLRYLMSFKAEERYLHLYLILEGETLYINSVLLSLLFNFGDEKNIIPYFKEALAHWIDFLKIAPEQYRERWNVLSDHDFVFTESK</sequence>
<evidence type="ECO:0000259" key="2">
    <source>
        <dbReference type="Pfam" id="PF01973"/>
    </source>
</evidence>
<dbReference type="Proteomes" id="UP000315303">
    <property type="component" value="Unassembled WGS sequence"/>
</dbReference>
<dbReference type="OrthoDB" id="7254531at2"/>
<gene>
    <name evidence="4" type="ORF">EPA86_05540</name>
</gene>
<dbReference type="AlphaFoldDB" id="A0A502L550"/>
<dbReference type="PANTHER" id="PTHR41786:SF1">
    <property type="entry name" value="6-HYDROXYMETHYLPTERIN DIPHOSPHOKINASE MPTE-LIKE DOMAIN-CONTAINING PROTEIN"/>
    <property type="match status" value="1"/>
</dbReference>
<dbReference type="Pfam" id="PF01973">
    <property type="entry name" value="MptE-like"/>
    <property type="match status" value="1"/>
</dbReference>
<feature type="domain" description="Glycosyltransferase Maf N-terminal" evidence="3">
    <location>
        <begin position="39"/>
        <end position="273"/>
    </location>
</feature>
<evidence type="ECO:0000256" key="1">
    <source>
        <dbReference type="SAM" id="Coils"/>
    </source>
</evidence>
<keyword evidence="1" id="KW-0175">Coiled coil</keyword>
<dbReference type="Pfam" id="PF20157">
    <property type="entry name" value="Maf_flag10_N"/>
    <property type="match status" value="1"/>
</dbReference>
<feature type="domain" description="6-hydroxymethylpterin diphosphokinase MptE-like" evidence="2">
    <location>
        <begin position="301"/>
        <end position="466"/>
    </location>
</feature>
<dbReference type="PROSITE" id="PS00923">
    <property type="entry name" value="ASP_GLU_RACEMASE_1"/>
    <property type="match status" value="1"/>
</dbReference>
<dbReference type="PANTHER" id="PTHR41786">
    <property type="entry name" value="MOTILITY ACCESSORY FACTOR MAF"/>
    <property type="match status" value="1"/>
</dbReference>
<dbReference type="EMBL" id="SAWY01000009">
    <property type="protein sequence ID" value="TPH17143.1"/>
    <property type="molecule type" value="Genomic_DNA"/>
</dbReference>
<proteinExistence type="predicted"/>
<organism evidence="4 5">
    <name type="scientific">Litorilituus lipolyticus</name>
    <dbReference type="NCBI Taxonomy" id="2491017"/>
    <lineage>
        <taxon>Bacteria</taxon>
        <taxon>Pseudomonadati</taxon>
        <taxon>Pseudomonadota</taxon>
        <taxon>Gammaproteobacteria</taxon>
        <taxon>Alteromonadales</taxon>
        <taxon>Colwelliaceae</taxon>
        <taxon>Litorilituus</taxon>
    </lineage>
</organism>
<reference evidence="4 5" key="1">
    <citation type="submission" date="2019-01" db="EMBL/GenBank/DDBJ databases">
        <title>Litorilituus lipolytica sp. nov., isolated from intertidal sand of the Yellow Sea in China.</title>
        <authorList>
            <person name="Liu A."/>
        </authorList>
    </citation>
    <scope>NUCLEOTIDE SEQUENCE [LARGE SCALE GENOMIC DNA]</scope>
    <source>
        <strain evidence="4 5">RZ04</strain>
    </source>
</reference>
<keyword evidence="5" id="KW-1185">Reference proteome</keyword>
<feature type="coiled-coil region" evidence="1">
    <location>
        <begin position="5"/>
        <end position="32"/>
    </location>
</feature>
<dbReference type="InterPro" id="IPR018187">
    <property type="entry name" value="Asp/Glu_racemase_AS_1"/>
</dbReference>
<dbReference type="InterPro" id="IPR002826">
    <property type="entry name" value="MptE-like"/>
</dbReference>
<evidence type="ECO:0000313" key="4">
    <source>
        <dbReference type="EMBL" id="TPH17143.1"/>
    </source>
</evidence>